<dbReference type="CDD" id="cd02440">
    <property type="entry name" value="AdoMet_MTases"/>
    <property type="match status" value="1"/>
</dbReference>
<sequence>MNNNWGTQSFFIIAGYTYRKVSRKENEMELNEKIKDYWEGEADVYSRGIQEELNGPARQAWKELIGEYLPAERNLKILDVGTGPGFFPIILGEEGHQVIGIDITENMIACAKENVKQWGQQAQLLTMDCQNLKFEDESFDAILCRNITWTLDDPKRAYREWFRVLKPGGSLLVFDACWYLHLFDESLGQKYKEREEQIRRKYGRGIHAHADEEKGRVLSKRLYLSDKLRPQWDLDCLLKLGFSKVFAQRDITDRVWDELGRELNGLTPEFLVGAQK</sequence>
<dbReference type="PANTHER" id="PTHR43591">
    <property type="entry name" value="METHYLTRANSFERASE"/>
    <property type="match status" value="1"/>
</dbReference>
<evidence type="ECO:0000313" key="2">
    <source>
        <dbReference type="EMBL" id="EEG50593.1"/>
    </source>
</evidence>
<reference evidence="2 3" key="1">
    <citation type="submission" date="2009-01" db="EMBL/GenBank/DDBJ databases">
        <authorList>
            <person name="Fulton L."/>
            <person name="Clifton S."/>
            <person name="Fulton B."/>
            <person name="Xu J."/>
            <person name="Minx P."/>
            <person name="Pepin K.H."/>
            <person name="Johnson M."/>
            <person name="Bhonagiri V."/>
            <person name="Nash W.E."/>
            <person name="Mardis E.R."/>
            <person name="Wilson R.K."/>
        </authorList>
    </citation>
    <scope>NUCLEOTIDE SEQUENCE [LARGE SCALE GENOMIC DNA]</scope>
    <source>
        <strain evidence="3">DSM 10507 / JCM 14656 / S5a33</strain>
    </source>
</reference>
<gene>
    <name evidence="2" type="ORF">RUMHYD_00469</name>
</gene>
<reference evidence="2 3" key="2">
    <citation type="submission" date="2009-02" db="EMBL/GenBank/DDBJ databases">
        <title>Draft genome sequence of Blautia hydrogenotrophica DSM 10507 (Ruminococcus hydrogenotrophicus DSM 10507).</title>
        <authorList>
            <person name="Sudarsanam P."/>
            <person name="Ley R."/>
            <person name="Guruge J."/>
            <person name="Turnbaugh P.J."/>
            <person name="Mahowald M."/>
            <person name="Liep D."/>
            <person name="Gordon J."/>
        </authorList>
    </citation>
    <scope>NUCLEOTIDE SEQUENCE [LARGE SCALE GENOMIC DNA]</scope>
    <source>
        <strain evidence="3">DSM 10507 / JCM 14656 / S5a33</strain>
    </source>
</reference>
<dbReference type="InterPro" id="IPR029063">
    <property type="entry name" value="SAM-dependent_MTases_sf"/>
</dbReference>
<accession>C0CI05</accession>
<dbReference type="GO" id="GO:0008757">
    <property type="term" value="F:S-adenosylmethionine-dependent methyltransferase activity"/>
    <property type="evidence" value="ECO:0007669"/>
    <property type="project" value="InterPro"/>
</dbReference>
<feature type="domain" description="Methyltransferase type 11" evidence="1">
    <location>
        <begin position="78"/>
        <end position="172"/>
    </location>
</feature>
<dbReference type="eggNOG" id="COG2226">
    <property type="taxonomic scope" value="Bacteria"/>
</dbReference>
<dbReference type="Gene3D" id="3.40.50.150">
    <property type="entry name" value="Vaccinia Virus protein VP39"/>
    <property type="match status" value="1"/>
</dbReference>
<dbReference type="InterPro" id="IPR013216">
    <property type="entry name" value="Methyltransf_11"/>
</dbReference>
<evidence type="ECO:0000313" key="3">
    <source>
        <dbReference type="Proteomes" id="UP000003100"/>
    </source>
</evidence>
<protein>
    <recommendedName>
        <fullName evidence="1">Methyltransferase type 11 domain-containing protein</fullName>
    </recommendedName>
</protein>
<dbReference type="AlphaFoldDB" id="C0CI05"/>
<organism evidence="2 3">
    <name type="scientific">Blautia hydrogenotrophica (strain DSM 10507 / JCM 14656 / S5a33)</name>
    <name type="common">Ruminococcus hydrogenotrophicus</name>
    <dbReference type="NCBI Taxonomy" id="476272"/>
    <lineage>
        <taxon>Bacteria</taxon>
        <taxon>Bacillati</taxon>
        <taxon>Bacillota</taxon>
        <taxon>Clostridia</taxon>
        <taxon>Lachnospirales</taxon>
        <taxon>Lachnospiraceae</taxon>
        <taxon>Blautia</taxon>
    </lineage>
</organism>
<dbReference type="Proteomes" id="UP000003100">
    <property type="component" value="Unassembled WGS sequence"/>
</dbReference>
<dbReference type="SUPFAM" id="SSF53335">
    <property type="entry name" value="S-adenosyl-L-methionine-dependent methyltransferases"/>
    <property type="match status" value="1"/>
</dbReference>
<dbReference type="PANTHER" id="PTHR43591:SF24">
    <property type="entry name" value="2-METHOXY-6-POLYPRENYL-1,4-BENZOQUINOL METHYLASE, MITOCHONDRIAL"/>
    <property type="match status" value="1"/>
</dbReference>
<dbReference type="Pfam" id="PF08241">
    <property type="entry name" value="Methyltransf_11"/>
    <property type="match status" value="1"/>
</dbReference>
<proteinExistence type="predicted"/>
<keyword evidence="3" id="KW-1185">Reference proteome</keyword>
<evidence type="ECO:0000259" key="1">
    <source>
        <dbReference type="Pfam" id="PF08241"/>
    </source>
</evidence>
<dbReference type="HOGENOM" id="CLU_037990_4_0_9"/>
<dbReference type="PATRIC" id="fig|476272.21.peg.3475"/>
<dbReference type="EMBL" id="ACBZ01000017">
    <property type="protein sequence ID" value="EEG50593.1"/>
    <property type="molecule type" value="Genomic_DNA"/>
</dbReference>
<name>C0CI05_BLAHS</name>
<comment type="caution">
    <text evidence="2">The sequence shown here is derived from an EMBL/GenBank/DDBJ whole genome shotgun (WGS) entry which is preliminary data.</text>
</comment>